<organism evidence="3 4">
    <name type="scientific">Aurantimonas marianensis</name>
    <dbReference type="NCBI Taxonomy" id="2920428"/>
    <lineage>
        <taxon>Bacteria</taxon>
        <taxon>Pseudomonadati</taxon>
        <taxon>Pseudomonadota</taxon>
        <taxon>Alphaproteobacteria</taxon>
        <taxon>Hyphomicrobiales</taxon>
        <taxon>Aurantimonadaceae</taxon>
        <taxon>Aurantimonas</taxon>
    </lineage>
</organism>
<dbReference type="NCBIfam" id="TIGR02607">
    <property type="entry name" value="antidote_HigA"/>
    <property type="match status" value="1"/>
</dbReference>
<accession>A0A9X2HAP2</accession>
<gene>
    <name evidence="3" type="ORF">MJ956_02805</name>
</gene>
<protein>
    <submittedName>
        <fullName evidence="3">HigA family addiction module antitoxin</fullName>
    </submittedName>
</protein>
<comment type="caution">
    <text evidence="3">The sequence shown here is derived from an EMBL/GenBank/DDBJ whole genome shotgun (WGS) entry which is preliminary data.</text>
</comment>
<dbReference type="Proteomes" id="UP001155220">
    <property type="component" value="Unassembled WGS sequence"/>
</dbReference>
<dbReference type="PANTHER" id="PTHR36924">
    <property type="entry name" value="ANTITOXIN HIGA-1"/>
    <property type="match status" value="1"/>
</dbReference>
<dbReference type="RefSeq" id="WP_253962958.1">
    <property type="nucleotide sequence ID" value="NZ_JALHBS010000016.1"/>
</dbReference>
<dbReference type="CDD" id="cd00093">
    <property type="entry name" value="HTH_XRE"/>
    <property type="match status" value="1"/>
</dbReference>
<dbReference type="SUPFAM" id="SSF47413">
    <property type="entry name" value="lambda repressor-like DNA-binding domains"/>
    <property type="match status" value="1"/>
</dbReference>
<dbReference type="Gene3D" id="1.10.260.40">
    <property type="entry name" value="lambda repressor-like DNA-binding domains"/>
    <property type="match status" value="1"/>
</dbReference>
<feature type="domain" description="HTH cro/C1-type" evidence="2">
    <location>
        <begin position="23"/>
        <end position="70"/>
    </location>
</feature>
<dbReference type="EMBL" id="JALHBS010000016">
    <property type="protein sequence ID" value="MCP3054079.1"/>
    <property type="molecule type" value="Genomic_DNA"/>
</dbReference>
<dbReference type="Pfam" id="PF01381">
    <property type="entry name" value="HTH_3"/>
    <property type="match status" value="1"/>
</dbReference>
<dbReference type="InterPro" id="IPR013430">
    <property type="entry name" value="Toxin_antidote_HigA"/>
</dbReference>
<dbReference type="AlphaFoldDB" id="A0A9X2HAP2"/>
<evidence type="ECO:0000313" key="3">
    <source>
        <dbReference type="EMBL" id="MCP3054079.1"/>
    </source>
</evidence>
<keyword evidence="1" id="KW-0238">DNA-binding</keyword>
<keyword evidence="4" id="KW-1185">Reference proteome</keyword>
<dbReference type="GO" id="GO:0003677">
    <property type="term" value="F:DNA binding"/>
    <property type="evidence" value="ECO:0007669"/>
    <property type="project" value="UniProtKB-KW"/>
</dbReference>
<dbReference type="PANTHER" id="PTHR36924:SF1">
    <property type="entry name" value="ANTITOXIN HIGA-1"/>
    <property type="match status" value="1"/>
</dbReference>
<dbReference type="InterPro" id="IPR010982">
    <property type="entry name" value="Lambda_DNA-bd_dom_sf"/>
</dbReference>
<sequence>MALQFARPIHPGEFLREEYLVPLNMSAGALARQLRLPRTRIERIVKEEVGITPDTALRLGRYFNTTPQFWMNFQQAYELETQAAKLAEELESIEPLPVGPIAA</sequence>
<reference evidence="3" key="1">
    <citation type="submission" date="2022-03" db="EMBL/GenBank/DDBJ databases">
        <title>Aurantimonas Liuensis sp. Nov., isolated from the hadal seawater of the Mariana Trench.</title>
        <authorList>
            <person name="Liu R."/>
        </authorList>
    </citation>
    <scope>NUCLEOTIDE SEQUENCE</scope>
    <source>
        <strain evidence="3">LRZ36</strain>
    </source>
</reference>
<dbReference type="PROSITE" id="PS50943">
    <property type="entry name" value="HTH_CROC1"/>
    <property type="match status" value="1"/>
</dbReference>
<dbReference type="SMART" id="SM00530">
    <property type="entry name" value="HTH_XRE"/>
    <property type="match status" value="1"/>
</dbReference>
<evidence type="ECO:0000256" key="1">
    <source>
        <dbReference type="ARBA" id="ARBA00023125"/>
    </source>
</evidence>
<proteinExistence type="predicted"/>
<name>A0A9X2HAP2_9HYPH</name>
<evidence type="ECO:0000259" key="2">
    <source>
        <dbReference type="PROSITE" id="PS50943"/>
    </source>
</evidence>
<evidence type="ECO:0000313" key="4">
    <source>
        <dbReference type="Proteomes" id="UP001155220"/>
    </source>
</evidence>
<dbReference type="InterPro" id="IPR001387">
    <property type="entry name" value="Cro/C1-type_HTH"/>
</dbReference>